<protein>
    <submittedName>
        <fullName evidence="21">Transglycosylase domain-containing protein</fullName>
    </submittedName>
</protein>
<evidence type="ECO:0000313" key="21">
    <source>
        <dbReference type="EMBL" id="GAA0872814.1"/>
    </source>
</evidence>
<comment type="catalytic activity">
    <reaction evidence="16">
        <text>Preferential cleavage: (Ac)2-L-Lys-D-Ala-|-D-Ala. Also transpeptidation of peptidyl-alanyl moieties that are N-acyl substituents of D-alanine.</text>
        <dbReference type="EC" id="3.4.16.4"/>
    </reaction>
</comment>
<reference evidence="21 22" key="1">
    <citation type="journal article" date="2019" name="Int. J. Syst. Evol. Microbiol.">
        <title>The Global Catalogue of Microorganisms (GCM) 10K type strain sequencing project: providing services to taxonomists for standard genome sequencing and annotation.</title>
        <authorList>
            <consortium name="The Broad Institute Genomics Platform"/>
            <consortium name="The Broad Institute Genome Sequencing Center for Infectious Disease"/>
            <person name="Wu L."/>
            <person name="Ma J."/>
        </authorList>
    </citation>
    <scope>NUCLEOTIDE SEQUENCE [LARGE SCALE GENOMIC DNA]</scope>
    <source>
        <strain evidence="21 22">JCM 16082</strain>
    </source>
</reference>
<keyword evidence="13 18" id="KW-0472">Membrane</keyword>
<keyword evidence="22" id="KW-1185">Reference proteome</keyword>
<evidence type="ECO:0000256" key="6">
    <source>
        <dbReference type="ARBA" id="ARBA00022645"/>
    </source>
</evidence>
<dbReference type="Proteomes" id="UP001500507">
    <property type="component" value="Unassembled WGS sequence"/>
</dbReference>
<evidence type="ECO:0000256" key="8">
    <source>
        <dbReference type="ARBA" id="ARBA00022676"/>
    </source>
</evidence>
<name>A0ABN1MIT2_9FLAO</name>
<feature type="domain" description="Glycosyl transferase family 51" evidence="20">
    <location>
        <begin position="69"/>
        <end position="247"/>
    </location>
</feature>
<comment type="subcellular location">
    <subcellularLocation>
        <location evidence="1">Cell membrane</location>
    </subcellularLocation>
</comment>
<evidence type="ECO:0000256" key="3">
    <source>
        <dbReference type="ARBA" id="ARBA00007090"/>
    </source>
</evidence>
<evidence type="ECO:0000256" key="13">
    <source>
        <dbReference type="ARBA" id="ARBA00023136"/>
    </source>
</evidence>
<dbReference type="InterPro" id="IPR012338">
    <property type="entry name" value="Beta-lactam/transpept-like"/>
</dbReference>
<dbReference type="EMBL" id="BAAAFG010000015">
    <property type="protein sequence ID" value="GAA0872814.1"/>
    <property type="molecule type" value="Genomic_DNA"/>
</dbReference>
<evidence type="ECO:0000256" key="1">
    <source>
        <dbReference type="ARBA" id="ARBA00004236"/>
    </source>
</evidence>
<organism evidence="21 22">
    <name type="scientific">Gangjinia marincola</name>
    <dbReference type="NCBI Taxonomy" id="578463"/>
    <lineage>
        <taxon>Bacteria</taxon>
        <taxon>Pseudomonadati</taxon>
        <taxon>Bacteroidota</taxon>
        <taxon>Flavobacteriia</taxon>
        <taxon>Flavobacteriales</taxon>
        <taxon>Flavobacteriaceae</taxon>
        <taxon>Gangjinia</taxon>
    </lineage>
</organism>
<feature type="domain" description="Penicillin-binding protein transpeptidase" evidence="19">
    <location>
        <begin position="429"/>
        <end position="686"/>
    </location>
</feature>
<evidence type="ECO:0000256" key="16">
    <source>
        <dbReference type="ARBA" id="ARBA00034000"/>
    </source>
</evidence>
<keyword evidence="8" id="KW-0328">Glycosyltransferase</keyword>
<keyword evidence="14" id="KW-0511">Multifunctional enzyme</keyword>
<keyword evidence="11" id="KW-0133">Cell shape</keyword>
<keyword evidence="5" id="KW-1003">Cell membrane</keyword>
<keyword evidence="18" id="KW-0812">Transmembrane</keyword>
<comment type="similarity">
    <text evidence="4">In the N-terminal section; belongs to the glycosyltransferase 51 family.</text>
</comment>
<sequence>MAKATKKNSSNNGFKKYIKWFWSLFGTGVLLVFLVFLLASWGVFGPLPSLEELENPETDLATEIFSADGKTLGKYYKENRTPVIFEDLPDHLPQAIIAIEDERFYKHSGIDARGTARAVAYLGSKGGASTVTQQLAKLLFTEQPSRDIISRIAQKAKEWIIAIRLERQYTKEEILTMYLNKFDFIYQAIGIRSASRIYFGKEPEELNIQESASLAAMLKNPDLYNPRKEKFKQNNLNRRNQVFYNMHRLGFISQKEKDSLQKLPLEIDFSPEGHDEGIATYFRGHLQKFLGDWIEKNPKPDGSEYNLYKDGLKIYTTIDSRMQQIAEDAVDKHMSNLQRLFLEEQKKNKTAPFRDISKDDVEKTITRSMKVSDRWRQMSAKGFSEEKIKASFNQPIEMSVFSWKGDIDTTMTPRDSILYYKSFLNTGLVSIEPQTGAVKAWVGGIDFKHFKYEHVYQGKRQAGSTFKPFIYATAIAQVKRSPCDSLPRSQYTIPAGKHGNTKDWTPRNSDGEYAGMMTLKDALANSVNTVTARLIDEVGPNEVLELVGKLGIDKEKIPPVPSISLGTPDLSVYEMVSAYAAFANEGVYVEPNFIDRIEDKFGTVLYQHVPESDDVMSKETAYVTLNLMEGVTQSGSGRRLRGSWAKGTKKYEGVTGYPYEFDNPIAGKTGTTQNNSDGWFMGIVPNLVTGVWVGAEDRAVHFAGTNEGQGATMALPIWGMYMKSVYEHKELEVSKERFKKPDKLSISVNCKELGEQQLNQIEQVNEQLDFR</sequence>
<gene>
    <name evidence="21" type="ORF">GCM10009117_19610</name>
</gene>
<keyword evidence="7" id="KW-0645">Protease</keyword>
<dbReference type="Gene3D" id="3.40.710.10">
    <property type="entry name" value="DD-peptidase/beta-lactamase superfamily"/>
    <property type="match status" value="2"/>
</dbReference>
<proteinExistence type="inferred from homology"/>
<dbReference type="InterPro" id="IPR001264">
    <property type="entry name" value="Glyco_trans_51"/>
</dbReference>
<evidence type="ECO:0000313" key="22">
    <source>
        <dbReference type="Proteomes" id="UP001500507"/>
    </source>
</evidence>
<dbReference type="InterPro" id="IPR036950">
    <property type="entry name" value="PBP_transglycosylase"/>
</dbReference>
<evidence type="ECO:0000256" key="10">
    <source>
        <dbReference type="ARBA" id="ARBA00022801"/>
    </source>
</evidence>
<dbReference type="SUPFAM" id="SSF56601">
    <property type="entry name" value="beta-lactamase/transpeptidase-like"/>
    <property type="match status" value="1"/>
</dbReference>
<evidence type="ECO:0000256" key="12">
    <source>
        <dbReference type="ARBA" id="ARBA00022984"/>
    </source>
</evidence>
<evidence type="ECO:0000256" key="11">
    <source>
        <dbReference type="ARBA" id="ARBA00022960"/>
    </source>
</evidence>
<dbReference type="Pfam" id="PF00912">
    <property type="entry name" value="Transgly"/>
    <property type="match status" value="1"/>
</dbReference>
<keyword evidence="9" id="KW-0808">Transferase</keyword>
<evidence type="ECO:0000256" key="4">
    <source>
        <dbReference type="ARBA" id="ARBA00007739"/>
    </source>
</evidence>
<dbReference type="InterPro" id="IPR001460">
    <property type="entry name" value="PCN-bd_Tpept"/>
</dbReference>
<dbReference type="PANTHER" id="PTHR32282">
    <property type="entry name" value="BINDING PROTEIN TRANSPEPTIDASE, PUTATIVE-RELATED"/>
    <property type="match status" value="1"/>
</dbReference>
<comment type="pathway">
    <text evidence="2">Cell wall biogenesis; peptidoglycan biosynthesis.</text>
</comment>
<dbReference type="InterPro" id="IPR050396">
    <property type="entry name" value="Glycosyltr_51/Transpeptidase"/>
</dbReference>
<evidence type="ECO:0000256" key="9">
    <source>
        <dbReference type="ARBA" id="ARBA00022679"/>
    </source>
</evidence>
<keyword evidence="12" id="KW-0573">Peptidoglycan synthesis</keyword>
<dbReference type="InterPro" id="IPR023346">
    <property type="entry name" value="Lysozyme-like_dom_sf"/>
</dbReference>
<dbReference type="SUPFAM" id="SSF53955">
    <property type="entry name" value="Lysozyme-like"/>
    <property type="match status" value="1"/>
</dbReference>
<evidence type="ECO:0000256" key="5">
    <source>
        <dbReference type="ARBA" id="ARBA00022475"/>
    </source>
</evidence>
<dbReference type="Pfam" id="PF00905">
    <property type="entry name" value="Transpeptidase"/>
    <property type="match status" value="1"/>
</dbReference>
<evidence type="ECO:0000256" key="14">
    <source>
        <dbReference type="ARBA" id="ARBA00023268"/>
    </source>
</evidence>
<accession>A0ABN1MIT2</accession>
<comment type="caution">
    <text evidence="21">The sequence shown here is derived from an EMBL/GenBank/DDBJ whole genome shotgun (WGS) entry which is preliminary data.</text>
</comment>
<keyword evidence="15" id="KW-0961">Cell wall biogenesis/degradation</keyword>
<evidence type="ECO:0000259" key="20">
    <source>
        <dbReference type="Pfam" id="PF00912"/>
    </source>
</evidence>
<keyword evidence="10" id="KW-0378">Hydrolase</keyword>
<evidence type="ECO:0000256" key="2">
    <source>
        <dbReference type="ARBA" id="ARBA00004752"/>
    </source>
</evidence>
<evidence type="ECO:0000259" key="19">
    <source>
        <dbReference type="Pfam" id="PF00905"/>
    </source>
</evidence>
<keyword evidence="6" id="KW-0121">Carboxypeptidase</keyword>
<evidence type="ECO:0000256" key="18">
    <source>
        <dbReference type="SAM" id="Phobius"/>
    </source>
</evidence>
<feature type="transmembrane region" description="Helical" evidence="18">
    <location>
        <begin position="20"/>
        <end position="44"/>
    </location>
</feature>
<comment type="catalytic activity">
    <reaction evidence="17">
        <text>[GlcNAc-(1-&gt;4)-Mur2Ac(oyl-L-Ala-gamma-D-Glu-L-Lys-D-Ala-D-Ala)](n)-di-trans,octa-cis-undecaprenyl diphosphate + beta-D-GlcNAc-(1-&gt;4)-Mur2Ac(oyl-L-Ala-gamma-D-Glu-L-Lys-D-Ala-D-Ala)-di-trans,octa-cis-undecaprenyl diphosphate = [GlcNAc-(1-&gt;4)-Mur2Ac(oyl-L-Ala-gamma-D-Glu-L-Lys-D-Ala-D-Ala)](n+1)-di-trans,octa-cis-undecaprenyl diphosphate + di-trans,octa-cis-undecaprenyl diphosphate + H(+)</text>
        <dbReference type="Rhea" id="RHEA:23708"/>
        <dbReference type="Rhea" id="RHEA-COMP:9602"/>
        <dbReference type="Rhea" id="RHEA-COMP:9603"/>
        <dbReference type="ChEBI" id="CHEBI:15378"/>
        <dbReference type="ChEBI" id="CHEBI:58405"/>
        <dbReference type="ChEBI" id="CHEBI:60033"/>
        <dbReference type="ChEBI" id="CHEBI:78435"/>
        <dbReference type="EC" id="2.4.99.28"/>
    </reaction>
</comment>
<dbReference type="PANTHER" id="PTHR32282:SF11">
    <property type="entry name" value="PENICILLIN-BINDING PROTEIN 1B"/>
    <property type="match status" value="1"/>
</dbReference>
<keyword evidence="18" id="KW-1133">Transmembrane helix</keyword>
<comment type="similarity">
    <text evidence="3">In the C-terminal section; belongs to the transpeptidase family.</text>
</comment>
<evidence type="ECO:0000256" key="7">
    <source>
        <dbReference type="ARBA" id="ARBA00022670"/>
    </source>
</evidence>
<dbReference type="Gene3D" id="1.10.3810.10">
    <property type="entry name" value="Biosynthetic peptidoglycan transglycosylase-like"/>
    <property type="match status" value="1"/>
</dbReference>
<evidence type="ECO:0000256" key="17">
    <source>
        <dbReference type="ARBA" id="ARBA00049902"/>
    </source>
</evidence>
<dbReference type="RefSeq" id="WP_343766790.1">
    <property type="nucleotide sequence ID" value="NZ_BAAAFG010000015.1"/>
</dbReference>
<evidence type="ECO:0000256" key="15">
    <source>
        <dbReference type="ARBA" id="ARBA00023316"/>
    </source>
</evidence>